<dbReference type="AlphaFoldDB" id="B0RY77"/>
<dbReference type="Gene3D" id="3.55.50.30">
    <property type="match status" value="1"/>
</dbReference>
<feature type="chain" id="PRO_5002752327" description="Secreted protein" evidence="1">
    <location>
        <begin position="23"/>
        <end position="112"/>
    </location>
</feature>
<protein>
    <recommendedName>
        <fullName evidence="4">Secreted protein</fullName>
    </recommendedName>
</protein>
<gene>
    <name evidence="2" type="ORF">XCCB100_3232</name>
</gene>
<accession>B0RY77</accession>
<dbReference type="HOGENOM" id="CLU_2144880_0_0_6"/>
<dbReference type="Proteomes" id="UP000001188">
    <property type="component" value="Chromosome"/>
</dbReference>
<dbReference type="KEGG" id="xca:xcc-b100_3232"/>
<name>B0RY77_XANCB</name>
<dbReference type="EMBL" id="AM920689">
    <property type="protein sequence ID" value="CAP52597.1"/>
    <property type="molecule type" value="Genomic_DNA"/>
</dbReference>
<proteinExistence type="predicted"/>
<evidence type="ECO:0000313" key="2">
    <source>
        <dbReference type="EMBL" id="CAP52597.1"/>
    </source>
</evidence>
<keyword evidence="1" id="KW-0732">Signal</keyword>
<feature type="signal peptide" evidence="1">
    <location>
        <begin position="1"/>
        <end position="22"/>
    </location>
</feature>
<evidence type="ECO:0000313" key="3">
    <source>
        <dbReference type="Proteomes" id="UP000001188"/>
    </source>
</evidence>
<organism evidence="2 3">
    <name type="scientific">Xanthomonas campestris pv. campestris (strain B100)</name>
    <dbReference type="NCBI Taxonomy" id="509169"/>
    <lineage>
        <taxon>Bacteria</taxon>
        <taxon>Pseudomonadati</taxon>
        <taxon>Pseudomonadota</taxon>
        <taxon>Gammaproteobacteria</taxon>
        <taxon>Lysobacterales</taxon>
        <taxon>Lysobacteraceae</taxon>
        <taxon>Xanthomonas</taxon>
    </lineage>
</organism>
<evidence type="ECO:0008006" key="4">
    <source>
        <dbReference type="Google" id="ProtNLM"/>
    </source>
</evidence>
<evidence type="ECO:0000256" key="1">
    <source>
        <dbReference type="SAM" id="SignalP"/>
    </source>
</evidence>
<reference evidence="2 3" key="1">
    <citation type="journal article" date="2008" name="J. Biotechnol.">
        <title>The genome of Xanthomonas campestris pv. campestris B100 and its use for the reconstruction of metabolic pathways involved in xanthan biosynthesis.</title>
        <authorList>
            <person name="Vorholter F.J."/>
            <person name="Schneiker S."/>
            <person name="Goesmann A."/>
            <person name="Krause L."/>
            <person name="Bekel T."/>
            <person name="Kaiser O."/>
            <person name="Linke B."/>
            <person name="Patschkowski T."/>
            <person name="Ruckert C."/>
            <person name="Schmid J."/>
            <person name="Sidhu V.K."/>
            <person name="Sieber V."/>
            <person name="Tauch A."/>
            <person name="Watt S.A."/>
            <person name="Weisshaar B."/>
            <person name="Becker A."/>
            <person name="Niehaus K."/>
            <person name="Puhler A."/>
        </authorList>
    </citation>
    <scope>NUCLEOTIDE SEQUENCE [LARGE SCALE GENOMIC DNA]</scope>
    <source>
        <strain evidence="2 3">B100</strain>
    </source>
</reference>
<sequence length="112" mass="12194">MKKIYLTVALLALAISSNAALAQEPSFYDCQNKRIRMSIPSMPLGEAVARFTELTHCPVSIDADEVANTDVHEIPTFAVKGKLTPRKALALMLSSSPLKAKEIKGGFSIYQN</sequence>